<keyword evidence="3" id="KW-0540">Nuclease</keyword>
<dbReference type="STRING" id="1051890.A0A3N4LFT0"/>
<comment type="subcellular location">
    <subcellularLocation>
        <location evidence="1">Nucleus</location>
    </subcellularLocation>
</comment>
<feature type="site" description="Interaction with DNA" evidence="11">
    <location>
        <position position="510"/>
    </location>
</feature>
<keyword evidence="5" id="KW-0378">Hydrolase</keyword>
<gene>
    <name evidence="13" type="ORF">L211DRAFT_840368</name>
</gene>
<name>A0A3N4LFT0_9PEZI</name>
<keyword evidence="4" id="KW-0227">DNA damage</keyword>
<dbReference type="GO" id="GO:0003697">
    <property type="term" value="F:single-stranded DNA binding"/>
    <property type="evidence" value="ECO:0007669"/>
    <property type="project" value="TreeGrafter"/>
</dbReference>
<evidence type="ECO:0000256" key="7">
    <source>
        <dbReference type="ARBA" id="ARBA00023204"/>
    </source>
</evidence>
<dbReference type="GO" id="GO:0004527">
    <property type="term" value="F:exonuclease activity"/>
    <property type="evidence" value="ECO:0007669"/>
    <property type="project" value="UniProtKB-KW"/>
</dbReference>
<dbReference type="SUPFAM" id="SSF56024">
    <property type="entry name" value="Phospholipase D/nuclease"/>
    <property type="match status" value="2"/>
</dbReference>
<keyword evidence="7" id="KW-0234">DNA repair</keyword>
<dbReference type="PANTHER" id="PTHR12415">
    <property type="entry name" value="TYROSYL-DNA PHOSPHODIESTERASE 1"/>
    <property type="match status" value="1"/>
</dbReference>
<dbReference type="PANTHER" id="PTHR12415:SF0">
    <property type="entry name" value="TYROSYL-DNA PHOSPHODIESTERASE 1"/>
    <property type="match status" value="1"/>
</dbReference>
<dbReference type="Pfam" id="PF06087">
    <property type="entry name" value="Tyr-DNA_phospho"/>
    <property type="match status" value="1"/>
</dbReference>
<protein>
    <submittedName>
        <fullName evidence="13">Phospholipase D/nuclease</fullName>
    </submittedName>
</protein>
<dbReference type="InterPro" id="IPR010347">
    <property type="entry name" value="Tdp1"/>
</dbReference>
<dbReference type="OrthoDB" id="47785at2759"/>
<dbReference type="GO" id="GO:0005634">
    <property type="term" value="C:nucleus"/>
    <property type="evidence" value="ECO:0007669"/>
    <property type="project" value="UniProtKB-SubCell"/>
</dbReference>
<proteinExistence type="inferred from homology"/>
<feature type="binding site" evidence="10">
    <location>
        <position position="238"/>
    </location>
    <ligand>
        <name>substrate</name>
    </ligand>
</feature>
<evidence type="ECO:0000313" key="13">
    <source>
        <dbReference type="EMBL" id="RPB21743.1"/>
    </source>
</evidence>
<evidence type="ECO:0000256" key="9">
    <source>
        <dbReference type="PIRSR" id="PIRSR610347-1"/>
    </source>
</evidence>
<comment type="similarity">
    <text evidence="2">Belongs to the tyrosyl-DNA phosphodiesterase family.</text>
</comment>
<dbReference type="InParanoid" id="A0A3N4LFT0"/>
<reference evidence="13 14" key="1">
    <citation type="journal article" date="2018" name="Nat. Ecol. Evol.">
        <title>Pezizomycetes genomes reveal the molecular basis of ectomycorrhizal truffle lifestyle.</title>
        <authorList>
            <person name="Murat C."/>
            <person name="Payen T."/>
            <person name="Noel B."/>
            <person name="Kuo A."/>
            <person name="Morin E."/>
            <person name="Chen J."/>
            <person name="Kohler A."/>
            <person name="Krizsan K."/>
            <person name="Balestrini R."/>
            <person name="Da Silva C."/>
            <person name="Montanini B."/>
            <person name="Hainaut M."/>
            <person name="Levati E."/>
            <person name="Barry K.W."/>
            <person name="Belfiori B."/>
            <person name="Cichocki N."/>
            <person name="Clum A."/>
            <person name="Dockter R.B."/>
            <person name="Fauchery L."/>
            <person name="Guy J."/>
            <person name="Iotti M."/>
            <person name="Le Tacon F."/>
            <person name="Lindquist E.A."/>
            <person name="Lipzen A."/>
            <person name="Malagnac F."/>
            <person name="Mello A."/>
            <person name="Molinier V."/>
            <person name="Miyauchi S."/>
            <person name="Poulain J."/>
            <person name="Riccioni C."/>
            <person name="Rubini A."/>
            <person name="Sitrit Y."/>
            <person name="Splivallo R."/>
            <person name="Traeger S."/>
            <person name="Wang M."/>
            <person name="Zifcakova L."/>
            <person name="Wipf D."/>
            <person name="Zambonelli A."/>
            <person name="Paolocci F."/>
            <person name="Nowrousian M."/>
            <person name="Ottonello S."/>
            <person name="Baldrian P."/>
            <person name="Spatafora J.W."/>
            <person name="Henrissat B."/>
            <person name="Nagy L.G."/>
            <person name="Aury J.M."/>
            <person name="Wincker P."/>
            <person name="Grigoriev I.V."/>
            <person name="Bonfante P."/>
            <person name="Martin F.M."/>
        </authorList>
    </citation>
    <scope>NUCLEOTIDE SEQUENCE [LARGE SCALE GENOMIC DNA]</scope>
    <source>
        <strain evidence="13 14">ATCC MYA-4762</strain>
    </source>
</reference>
<dbReference type="Proteomes" id="UP000267821">
    <property type="component" value="Unassembled WGS sequence"/>
</dbReference>
<evidence type="ECO:0000256" key="12">
    <source>
        <dbReference type="SAM" id="MobiDB-lite"/>
    </source>
</evidence>
<evidence type="ECO:0000256" key="6">
    <source>
        <dbReference type="ARBA" id="ARBA00022839"/>
    </source>
</evidence>
<feature type="compositionally biased region" description="Low complexity" evidence="12">
    <location>
        <begin position="69"/>
        <end position="82"/>
    </location>
</feature>
<dbReference type="GO" id="GO:0003690">
    <property type="term" value="F:double-stranded DNA binding"/>
    <property type="evidence" value="ECO:0007669"/>
    <property type="project" value="TreeGrafter"/>
</dbReference>
<feature type="compositionally biased region" description="Low complexity" evidence="12">
    <location>
        <begin position="113"/>
        <end position="126"/>
    </location>
</feature>
<dbReference type="AlphaFoldDB" id="A0A3N4LFT0"/>
<evidence type="ECO:0000256" key="3">
    <source>
        <dbReference type="ARBA" id="ARBA00022722"/>
    </source>
</evidence>
<feature type="compositionally biased region" description="Polar residues" evidence="12">
    <location>
        <begin position="87"/>
        <end position="111"/>
    </location>
</feature>
<dbReference type="GO" id="GO:0017005">
    <property type="term" value="F:3'-tyrosyl-DNA phosphodiesterase activity"/>
    <property type="evidence" value="ECO:0007669"/>
    <property type="project" value="TreeGrafter"/>
</dbReference>
<keyword evidence="8" id="KW-0539">Nucleus</keyword>
<evidence type="ECO:0000256" key="1">
    <source>
        <dbReference type="ARBA" id="ARBA00004123"/>
    </source>
</evidence>
<feature type="binding site" evidence="10">
    <location>
        <position position="486"/>
    </location>
    <ligand>
        <name>substrate</name>
    </ligand>
</feature>
<evidence type="ECO:0000256" key="2">
    <source>
        <dbReference type="ARBA" id="ARBA00010205"/>
    </source>
</evidence>
<organism evidence="13 14">
    <name type="scientific">Terfezia boudieri ATCC MYA-4762</name>
    <dbReference type="NCBI Taxonomy" id="1051890"/>
    <lineage>
        <taxon>Eukaryota</taxon>
        <taxon>Fungi</taxon>
        <taxon>Dikarya</taxon>
        <taxon>Ascomycota</taxon>
        <taxon>Pezizomycotina</taxon>
        <taxon>Pezizomycetes</taxon>
        <taxon>Pezizales</taxon>
        <taxon>Pezizaceae</taxon>
        <taxon>Terfezia</taxon>
    </lineage>
</organism>
<dbReference type="GO" id="GO:0006281">
    <property type="term" value="P:DNA repair"/>
    <property type="evidence" value="ECO:0007669"/>
    <property type="project" value="UniProtKB-KW"/>
</dbReference>
<dbReference type="CDD" id="cd09123">
    <property type="entry name" value="PLDc_Tdp1_2"/>
    <property type="match status" value="1"/>
</dbReference>
<evidence type="ECO:0000313" key="14">
    <source>
        <dbReference type="Proteomes" id="UP000267821"/>
    </source>
</evidence>
<evidence type="ECO:0000256" key="11">
    <source>
        <dbReference type="PIRSR" id="PIRSR610347-3"/>
    </source>
</evidence>
<keyword evidence="6" id="KW-0269">Exonuclease</keyword>
<evidence type="ECO:0000256" key="4">
    <source>
        <dbReference type="ARBA" id="ARBA00022763"/>
    </source>
</evidence>
<feature type="region of interest" description="Disordered" evidence="12">
    <location>
        <begin position="1"/>
        <end position="134"/>
    </location>
</feature>
<dbReference type="Gene3D" id="3.30.870.10">
    <property type="entry name" value="Endonuclease Chain A"/>
    <property type="match status" value="2"/>
</dbReference>
<feature type="active site" description="Nucleophile" evidence="9">
    <location>
        <position position="236"/>
    </location>
</feature>
<evidence type="ECO:0000256" key="10">
    <source>
        <dbReference type="PIRSR" id="PIRSR610347-2"/>
    </source>
</evidence>
<accession>A0A3N4LFT0</accession>
<evidence type="ECO:0000256" key="5">
    <source>
        <dbReference type="ARBA" id="ARBA00022801"/>
    </source>
</evidence>
<feature type="active site" description="Proton donor/acceptor" evidence="9">
    <location>
        <position position="484"/>
    </location>
</feature>
<evidence type="ECO:0000256" key="8">
    <source>
        <dbReference type="ARBA" id="ARBA00023242"/>
    </source>
</evidence>
<dbReference type="EMBL" id="ML121557">
    <property type="protein sequence ID" value="RPB21743.1"/>
    <property type="molecule type" value="Genomic_DNA"/>
</dbReference>
<sequence>MPESPSMKRRKLHTSKDVRVEDIPTSEIPKSIPGNPSSSTAVPDFLRETAHRRRTLATLTKEVSPPPLRRATPASSRATPASIGATALSSATTPGSSSDAQIVDLTTSPPNEASKAPQAPAQPSSPNTHTPFRLTHISTLPTNHTITLRSLLTPPTTSCTLTTVWCFNYIHSLPFLVSSLPSDTNLSTLRIHLVHGSWRIEDANRIRLEEERLEHPYPGNVRLVPAYMPEPFGTHHSKMLFLFSVEEGGEEMARVVIHTANMIPFDWENMTQGVWDSGWLPLLSPGTEEFSIGAEFKSEILRYLKAYGSSRTGELTAELVKFSFSQIRAAFIGSVPGKYKLSECHFGWPGLERILRNTHIQPTSTRGKVICQVSSIATLAMGSKDSWLTPIFLNALSVTAPSKPLPLKPEFSIIFPTPDEIRASINGYRSGGAVHLKAVTPANLKQIDYMRPYLCRWSGSLAPPSSQTDPAPLRLGGRARAAPHIKTFIRYNEPTCKTISWALLTSANLSNQAWGSAPTTKGSRDRGLVIPGLGDEKEVRICSYEAGVIVFPGLFEEEGKEVVMKPLFHGDGLSVEEGKIHVGIRVPYDLPLAKYKSGEMPWSPGRSYAEVDCLGQSYLV</sequence>
<keyword evidence="14" id="KW-1185">Reference proteome</keyword>